<dbReference type="InterPro" id="IPR001609">
    <property type="entry name" value="Myosin_head_motor_dom-like"/>
</dbReference>
<gene>
    <name evidence="10" type="ORF">PECAL_2P14330</name>
</gene>
<dbReference type="OrthoDB" id="312459at2759"/>
<protein>
    <recommendedName>
        <fullName evidence="9">Myosin motor domain-containing protein</fullName>
    </recommendedName>
</protein>
<keyword evidence="4 6" id="KW-0505">Motor protein</keyword>
<evidence type="ECO:0000259" key="9">
    <source>
        <dbReference type="PROSITE" id="PS51456"/>
    </source>
</evidence>
<dbReference type="GO" id="GO:0007015">
    <property type="term" value="P:actin filament organization"/>
    <property type="evidence" value="ECO:0007669"/>
    <property type="project" value="TreeGrafter"/>
</dbReference>
<evidence type="ECO:0000256" key="4">
    <source>
        <dbReference type="ARBA" id="ARBA00023175"/>
    </source>
</evidence>
<feature type="compositionally biased region" description="Pro residues" evidence="8">
    <location>
        <begin position="1073"/>
        <end position="1085"/>
    </location>
</feature>
<evidence type="ECO:0000256" key="5">
    <source>
        <dbReference type="ARBA" id="ARBA00023203"/>
    </source>
</evidence>
<dbReference type="CDD" id="cd00124">
    <property type="entry name" value="MYSc"/>
    <property type="match status" value="1"/>
</dbReference>
<evidence type="ECO:0000313" key="11">
    <source>
        <dbReference type="Proteomes" id="UP000789595"/>
    </source>
</evidence>
<dbReference type="Gene3D" id="3.40.850.10">
    <property type="entry name" value="Kinesin motor domain"/>
    <property type="match status" value="1"/>
</dbReference>
<dbReference type="PANTHER" id="PTHR13140:SF845">
    <property type="entry name" value="MYOSIN-LIKE PROTEIN"/>
    <property type="match status" value="1"/>
</dbReference>
<dbReference type="PROSITE" id="PS50096">
    <property type="entry name" value="IQ"/>
    <property type="match status" value="2"/>
</dbReference>
<feature type="coiled-coil region" evidence="7">
    <location>
        <begin position="888"/>
        <end position="929"/>
    </location>
</feature>
<dbReference type="GO" id="GO:0051015">
    <property type="term" value="F:actin filament binding"/>
    <property type="evidence" value="ECO:0007669"/>
    <property type="project" value="TreeGrafter"/>
</dbReference>
<dbReference type="InterPro" id="IPR036961">
    <property type="entry name" value="Kinesin_motor_dom_sf"/>
</dbReference>
<reference evidence="10" key="1">
    <citation type="submission" date="2021-11" db="EMBL/GenBank/DDBJ databases">
        <authorList>
            <consortium name="Genoscope - CEA"/>
            <person name="William W."/>
        </authorList>
    </citation>
    <scope>NUCLEOTIDE SEQUENCE</scope>
</reference>
<feature type="domain" description="Myosin motor" evidence="9">
    <location>
        <begin position="59"/>
        <end position="750"/>
    </location>
</feature>
<dbReference type="EMBL" id="CAKKNE010000002">
    <property type="protein sequence ID" value="CAH0368371.1"/>
    <property type="molecule type" value="Genomic_DNA"/>
</dbReference>
<keyword evidence="11" id="KW-1185">Reference proteome</keyword>
<dbReference type="Pfam" id="PF00063">
    <property type="entry name" value="Myosin_head"/>
    <property type="match status" value="1"/>
</dbReference>
<dbReference type="SMART" id="SM00242">
    <property type="entry name" value="MYSc"/>
    <property type="match status" value="1"/>
</dbReference>
<keyword evidence="5 6" id="KW-0009">Actin-binding</keyword>
<dbReference type="GO" id="GO:0005737">
    <property type="term" value="C:cytoplasm"/>
    <property type="evidence" value="ECO:0007669"/>
    <property type="project" value="TreeGrafter"/>
</dbReference>
<feature type="region of interest" description="Disordered" evidence="8">
    <location>
        <begin position="1035"/>
        <end position="1088"/>
    </location>
</feature>
<comment type="caution">
    <text evidence="10">The sequence shown here is derived from an EMBL/GenBank/DDBJ whole genome shotgun (WGS) entry which is preliminary data.</text>
</comment>
<dbReference type="PRINTS" id="PR00193">
    <property type="entry name" value="MYOSINHEAVY"/>
</dbReference>
<dbReference type="InterPro" id="IPR027417">
    <property type="entry name" value="P-loop_NTPase"/>
</dbReference>
<sequence length="1342" mass="147981">MEEAAAVWIRDDDEGWLPGVVKQVDDDQIEVDVVDDDGTTIEAITVPTQEIKRRDADAKPVDDLISLAVLHEPAILHALRRRYASGEIYTFNGAILIAVNPFRKLALYTDDILERYANRGLLHAQGVPQATLPPHVYTVADAAYRSMSEAITSNAKQGSQSVLISGESGAGKTETTKIVMRYLTVVGRGSSSENAVTDKVLRSNPILEAFGNARTVRNDNSSRFGKFIDLEFDDRGAMRGAAIDTYLLEKIRLPRHAQGERNFHVFYQLSATSNKDDAWQLPPSPATTCTYLKQGGVPSLASMDDGKEFDTVVEALKALGVSDGDVKHVFALVAGLTHLGDVLFEFAVGDDGGGSHVEDRTVLDRAASLCGLDADKLLQAVTQRTVSARNESYTVRLVPQDACQARDAVAKALYGRLFAWLVKAINKGIQKNDFRKAASIGVLDIFGFECFSTNSFEQLCINYTNETLQQQFNRYVFKLEQEEYEREKITWSFVEFPDNQDCLDLIEGTRKACPPDGGLLVMLDDECRLPRGSDANYAARILKSLKSHDRLCASKKQVVDGIFEVRHYAGPVPYVAQGFLEKNKDELPSDAVQLFNDTKGFLQDCCAAFDQETTDVKKKKVTVASQFKTQLRKLMESISSTTPHYVRCLKPNDKNIPDEFVRKRVAEQLRYGGVLEAVRVARSGFPVRLPHAEFVRRYAALGPCPLQGDRKGCASLIEAFASDDKDAYQLGLTKVFLRKNAHDSLETARSSARRSAAVRLQSWERRRQALTRVGSRLRAGRALSRWAFAALASMRVRSKRREWNALRVETAWRCARHRNRFRAVTRGVLALQKLGRGVGARRATAQRRRVAATVRIQSAGRGLKPRRFRTKTVRAITQTQAFVRRSMAKRAAQRARSEMKDVANLQTEAEAMKEEIQQLRARAQQETLEREHAAVGAATAEVSRLRDELDAVLAVGDAKLRSAERLCSKLRGDGDRKSAAIDTLELRIADADARRDAAEARVVEAERLMKEEAQRADRLADAAKDADAGLAQQLEAETARREEAEAALASLRSASPPPPPVPPQEPLRRAPSSTPPTSPRNPGPPADLGAAFLEALRRGIAAVAWEDGASEPVQLELRAGAPSAPGAPFALAGAQLCFVVKSTSLFRRRKPPPPLALAALYGARAGNGGEAALSSHSIALAAEGDDRQQREVVLEFPTESGAAEALAGFRHALDALQHHPHRSPPPSPPPPTSPPPPPPREDIADAVAELEKQLLLERANNQKMMLQMLEMQNDVNRGSAKIVELKQETAGLRSQLVARDRMHADDARMRLQLGKRLQQLVFDNAALRRTCDDLERHAQKAF</sequence>
<dbReference type="GO" id="GO:0016020">
    <property type="term" value="C:membrane"/>
    <property type="evidence" value="ECO:0007669"/>
    <property type="project" value="TreeGrafter"/>
</dbReference>
<comment type="similarity">
    <text evidence="6">Belongs to the TRAFAC class myosin-kinesin ATPase superfamily. Myosin family.</text>
</comment>
<feature type="compositionally biased region" description="Pro residues" evidence="8">
    <location>
        <begin position="1223"/>
        <end position="1238"/>
    </location>
</feature>
<evidence type="ECO:0000256" key="7">
    <source>
        <dbReference type="SAM" id="Coils"/>
    </source>
</evidence>
<feature type="region of interest" description="Disordered" evidence="8">
    <location>
        <begin position="1217"/>
        <end position="1242"/>
    </location>
</feature>
<feature type="region of interest" description="Actin-binding" evidence="6">
    <location>
        <begin position="631"/>
        <end position="653"/>
    </location>
</feature>
<evidence type="ECO:0000256" key="2">
    <source>
        <dbReference type="ARBA" id="ARBA00022840"/>
    </source>
</evidence>
<dbReference type="GO" id="GO:0005524">
    <property type="term" value="F:ATP binding"/>
    <property type="evidence" value="ECO:0007669"/>
    <property type="project" value="UniProtKB-UniRule"/>
</dbReference>
<feature type="coiled-coil region" evidence="7">
    <location>
        <begin position="1247"/>
        <end position="1288"/>
    </location>
</feature>
<dbReference type="SUPFAM" id="SSF52540">
    <property type="entry name" value="P-loop containing nucleoside triphosphate hydrolases"/>
    <property type="match status" value="1"/>
</dbReference>
<organism evidence="10 11">
    <name type="scientific">Pelagomonas calceolata</name>
    <dbReference type="NCBI Taxonomy" id="35677"/>
    <lineage>
        <taxon>Eukaryota</taxon>
        <taxon>Sar</taxon>
        <taxon>Stramenopiles</taxon>
        <taxon>Ochrophyta</taxon>
        <taxon>Pelagophyceae</taxon>
        <taxon>Pelagomonadales</taxon>
        <taxon>Pelagomonadaceae</taxon>
        <taxon>Pelagomonas</taxon>
    </lineage>
</organism>
<dbReference type="PROSITE" id="PS51456">
    <property type="entry name" value="MYOSIN_MOTOR"/>
    <property type="match status" value="1"/>
</dbReference>
<accession>A0A8J2SIQ9</accession>
<keyword evidence="2 6" id="KW-0067">ATP-binding</keyword>
<evidence type="ECO:0000256" key="6">
    <source>
        <dbReference type="PROSITE-ProRule" id="PRU00782"/>
    </source>
</evidence>
<dbReference type="Gene3D" id="1.20.58.530">
    <property type="match status" value="1"/>
</dbReference>
<dbReference type="GO" id="GO:0016459">
    <property type="term" value="C:myosin complex"/>
    <property type="evidence" value="ECO:0007669"/>
    <property type="project" value="UniProtKB-KW"/>
</dbReference>
<dbReference type="GO" id="GO:0000146">
    <property type="term" value="F:microfilament motor activity"/>
    <property type="evidence" value="ECO:0007669"/>
    <property type="project" value="TreeGrafter"/>
</dbReference>
<evidence type="ECO:0000256" key="3">
    <source>
        <dbReference type="ARBA" id="ARBA00023123"/>
    </source>
</evidence>
<dbReference type="Proteomes" id="UP000789595">
    <property type="component" value="Unassembled WGS sequence"/>
</dbReference>
<keyword evidence="1 6" id="KW-0547">Nucleotide-binding</keyword>
<proteinExistence type="inferred from homology"/>
<name>A0A8J2SIQ9_9STRA</name>
<dbReference type="Gene3D" id="1.10.10.820">
    <property type="match status" value="1"/>
</dbReference>
<feature type="compositionally biased region" description="Pro residues" evidence="8">
    <location>
        <begin position="1055"/>
        <end position="1065"/>
    </location>
</feature>
<dbReference type="Gene3D" id="1.20.120.720">
    <property type="entry name" value="Myosin VI head, motor domain, U50 subdomain"/>
    <property type="match status" value="1"/>
</dbReference>
<feature type="binding site" evidence="6">
    <location>
        <begin position="166"/>
        <end position="173"/>
    </location>
    <ligand>
        <name>ATP</name>
        <dbReference type="ChEBI" id="CHEBI:30616"/>
    </ligand>
</feature>
<dbReference type="PANTHER" id="PTHR13140">
    <property type="entry name" value="MYOSIN"/>
    <property type="match status" value="1"/>
</dbReference>
<keyword evidence="3 6" id="KW-0518">Myosin</keyword>
<keyword evidence="7" id="KW-0175">Coiled coil</keyword>
<dbReference type="Gene3D" id="1.20.5.4820">
    <property type="match status" value="1"/>
</dbReference>
<evidence type="ECO:0000313" key="10">
    <source>
        <dbReference type="EMBL" id="CAH0368371.1"/>
    </source>
</evidence>
<evidence type="ECO:0000256" key="8">
    <source>
        <dbReference type="SAM" id="MobiDB-lite"/>
    </source>
</evidence>
<evidence type="ECO:0000256" key="1">
    <source>
        <dbReference type="ARBA" id="ARBA00022741"/>
    </source>
</evidence>